<keyword evidence="2" id="KW-0808">Transferase</keyword>
<dbReference type="KEGG" id="lfa:LFA_2557"/>
<sequence>MTNPVRIINPTLPENIPIVIALAKSILGNNPGLLEHYTVYSLGENTSYALTLPVLQFIADPTVNSNVPAVRLDIFEPSSENNGNFGKVYPVIKSIIPHNDNGVFDDSGSYVVKEMTANESAPSDKPNKPNWFVRVANKEQYLGGQHPTLGIHYTLVKREKTSFLHMNRAPGLSLEHYRNKLSGEQFLSLVCTLIEEVPQQIHRIIDAGKHKGRMMIHCDLKPENIMAAYVNGQWTVTVIDMGLTKAIEKDSHYSTLQPYGNKLVWDGEMLLADMNEEPKIYDIQSDLYALFICICELAGAPSRDELTDDEVLNDIENPDLTGIFSTMNFDLNMKNQLEQAIRGALRANKMQRTPHNEVLVVFQKALAEVRKNKLMPQMTTPNTNTIQVTAEGLKVWVEQPLDQMILVEENKGRDRKITLKSWLGQFRKLCSLASAEESKRFNTWCSSSVNFRFQSIFIFNLLRFNLLNEYNDEACVRLLLRHEQLIAPLKTEQFLPDLWQKRFQMLTHSMSLQLTTTQADQCAELGLLKRNISHFLKQKIHEKSLKLFHVMQQQLAEQLKLDYKDWVEQLPEFAKLFNRQYQCVVKTEELRKKITPIFSSQNDLKQQFQKWGLTIFNNAEEGNFPEKIDEYFTHYSFLFELLTHFDTQRQVIMPLFDLVPELNQSPINWQSIEESIKKLQLADLQMVTALSQKLELLLLIHDVYACLINQSDVIIEANKTKFATLIKHVVDQTLPEKELKTKFEEMNDYFEDLDELGSFMDQCDKPYPNIQEAIGILLNNNYKIVELADAIRAKNQDFLLIRLDRGLKVILSEGENSSALNERIFTEMSRFFAIPLRYIPPTPKVHSQGNFNSMFLLLPNTEKDEITTPFHFRF</sequence>
<dbReference type="PROSITE" id="PS50011">
    <property type="entry name" value="PROTEIN_KINASE_DOM"/>
    <property type="match status" value="1"/>
</dbReference>
<protein>
    <submittedName>
        <fullName evidence="2">Serine/threonine protein kinase</fullName>
    </submittedName>
</protein>
<accession>A0A098G7I5</accession>
<keyword evidence="2" id="KW-0418">Kinase</keyword>
<dbReference type="Gene3D" id="3.30.200.20">
    <property type="entry name" value="Phosphorylase Kinase, domain 1"/>
    <property type="match status" value="1"/>
</dbReference>
<dbReference type="STRING" id="1212491.LFA_2557"/>
<evidence type="ECO:0000313" key="3">
    <source>
        <dbReference type="Proteomes" id="UP000032430"/>
    </source>
</evidence>
<reference evidence="3" key="1">
    <citation type="submission" date="2014-09" db="EMBL/GenBank/DDBJ databases">
        <authorList>
            <person name="Gomez-Valero L."/>
        </authorList>
    </citation>
    <scope>NUCLEOTIDE SEQUENCE [LARGE SCALE GENOMIC DNA]</scope>
    <source>
        <strain evidence="3">ATCC700992</strain>
    </source>
</reference>
<dbReference type="EMBL" id="LN614827">
    <property type="protein sequence ID" value="CEG57929.1"/>
    <property type="molecule type" value="Genomic_DNA"/>
</dbReference>
<dbReference type="Proteomes" id="UP000032430">
    <property type="component" value="Chromosome I"/>
</dbReference>
<dbReference type="Gene3D" id="1.10.510.10">
    <property type="entry name" value="Transferase(Phosphotransferase) domain 1"/>
    <property type="match status" value="1"/>
</dbReference>
<dbReference type="OrthoDB" id="9801841at2"/>
<dbReference type="AlphaFoldDB" id="A0A098G7I5"/>
<evidence type="ECO:0000259" key="1">
    <source>
        <dbReference type="PROSITE" id="PS50011"/>
    </source>
</evidence>
<dbReference type="InterPro" id="IPR000719">
    <property type="entry name" value="Prot_kinase_dom"/>
</dbReference>
<keyword evidence="3" id="KW-1185">Reference proteome</keyword>
<dbReference type="SUPFAM" id="SSF56112">
    <property type="entry name" value="Protein kinase-like (PK-like)"/>
    <property type="match status" value="1"/>
</dbReference>
<name>A0A098G7I5_9GAMM</name>
<dbReference type="HOGENOM" id="CLU_328672_0_0_6"/>
<dbReference type="RefSeq" id="WP_045096338.1">
    <property type="nucleotide sequence ID" value="NZ_LN614827.1"/>
</dbReference>
<organism evidence="2 3">
    <name type="scientific">Legionella fallonii LLAP-10</name>
    <dbReference type="NCBI Taxonomy" id="1212491"/>
    <lineage>
        <taxon>Bacteria</taxon>
        <taxon>Pseudomonadati</taxon>
        <taxon>Pseudomonadota</taxon>
        <taxon>Gammaproteobacteria</taxon>
        <taxon>Legionellales</taxon>
        <taxon>Legionellaceae</taxon>
        <taxon>Legionella</taxon>
    </lineage>
</organism>
<dbReference type="GO" id="GO:0004674">
    <property type="term" value="F:protein serine/threonine kinase activity"/>
    <property type="evidence" value="ECO:0007669"/>
    <property type="project" value="UniProtKB-KW"/>
</dbReference>
<proteinExistence type="predicted"/>
<evidence type="ECO:0000313" key="2">
    <source>
        <dbReference type="EMBL" id="CEG57929.1"/>
    </source>
</evidence>
<feature type="domain" description="Protein kinase" evidence="1">
    <location>
        <begin position="74"/>
        <end position="366"/>
    </location>
</feature>
<dbReference type="GO" id="GO:0005524">
    <property type="term" value="F:ATP binding"/>
    <property type="evidence" value="ECO:0007669"/>
    <property type="project" value="InterPro"/>
</dbReference>
<keyword evidence="2" id="KW-0723">Serine/threonine-protein kinase</keyword>
<dbReference type="InterPro" id="IPR011009">
    <property type="entry name" value="Kinase-like_dom_sf"/>
</dbReference>
<gene>
    <name evidence="2" type="ORF">LFA_2557</name>
</gene>